<feature type="compositionally biased region" description="Low complexity" evidence="1">
    <location>
        <begin position="12"/>
        <end position="28"/>
    </location>
</feature>
<protein>
    <submittedName>
        <fullName evidence="2">Uncharacterized protein</fullName>
    </submittedName>
</protein>
<evidence type="ECO:0000313" key="3">
    <source>
        <dbReference type="Proteomes" id="UP001498421"/>
    </source>
</evidence>
<feature type="compositionally biased region" description="Basic and acidic residues" evidence="1">
    <location>
        <begin position="224"/>
        <end position="237"/>
    </location>
</feature>
<proteinExistence type="predicted"/>
<sequence>MATATLITPTAHYQPQPSSFSPYPHSHSTVASISNMISSVEPRKSLDDNELPNRQSLPSLSEVIQGAKPGPYPPPSSMQPGSSLPSPFSSGPRSFSEAEKHSPPQPMHPTSFPPRQDTLPAFSDSPRPPFSSRPSLPPVNDRRPSPTSKPDMPPQHHHPEQQKGPEPHHPLNGIYAHPPPPPPPVPVSYQPGQMPPGQMPLPAYPISPRHAVPPHIPGPYDPRASQHSEEAEYSSRGRYDATVNRHFESWSYQDSLSRIGSSSRTIFNFAEAYSRIAQEQHGAHPIPERLPTEREVSDMLGNMELIKRSLEQVRDLVQTSIQNERAREGAKMKGSYEEEHDVTMYGDGMKPQYGITEVKKRRARGTTWQMPQLQQD</sequence>
<evidence type="ECO:0000256" key="1">
    <source>
        <dbReference type="SAM" id="MobiDB-lite"/>
    </source>
</evidence>
<gene>
    <name evidence="2" type="ORF">QQZ08_012377</name>
</gene>
<organism evidence="2 3">
    <name type="scientific">Neonectria magnoliae</name>
    <dbReference type="NCBI Taxonomy" id="2732573"/>
    <lineage>
        <taxon>Eukaryota</taxon>
        <taxon>Fungi</taxon>
        <taxon>Dikarya</taxon>
        <taxon>Ascomycota</taxon>
        <taxon>Pezizomycotina</taxon>
        <taxon>Sordariomycetes</taxon>
        <taxon>Hypocreomycetidae</taxon>
        <taxon>Hypocreales</taxon>
        <taxon>Nectriaceae</taxon>
        <taxon>Neonectria</taxon>
    </lineage>
</organism>
<feature type="compositionally biased region" description="Pro residues" evidence="1">
    <location>
        <begin position="193"/>
        <end position="205"/>
    </location>
</feature>
<evidence type="ECO:0000313" key="2">
    <source>
        <dbReference type="EMBL" id="KAK7415353.1"/>
    </source>
</evidence>
<accession>A0ABR1H334</accession>
<dbReference type="EMBL" id="JAZAVK010000245">
    <property type="protein sequence ID" value="KAK7415353.1"/>
    <property type="molecule type" value="Genomic_DNA"/>
</dbReference>
<feature type="compositionally biased region" description="Pro residues" evidence="1">
    <location>
        <begin position="177"/>
        <end position="186"/>
    </location>
</feature>
<feature type="region of interest" description="Disordered" evidence="1">
    <location>
        <begin position="1"/>
        <end position="237"/>
    </location>
</feature>
<reference evidence="2 3" key="1">
    <citation type="journal article" date="2025" name="Microbiol. Resour. Announc.">
        <title>Draft genome sequences for Neonectria magnoliae and Neonectria punicea, canker pathogens of Liriodendron tulipifera and Acer saccharum in West Virginia.</title>
        <authorList>
            <person name="Petronek H.M."/>
            <person name="Kasson M.T."/>
            <person name="Metheny A.M."/>
            <person name="Stauder C.M."/>
            <person name="Lovett B."/>
            <person name="Lynch S.C."/>
            <person name="Garnas J.R."/>
            <person name="Kasson L.R."/>
            <person name="Stajich J.E."/>
        </authorList>
    </citation>
    <scope>NUCLEOTIDE SEQUENCE [LARGE SCALE GENOMIC DNA]</scope>
    <source>
        <strain evidence="2 3">NRRL 64651</strain>
    </source>
</reference>
<dbReference type="PRINTS" id="PR01217">
    <property type="entry name" value="PRICHEXTENSN"/>
</dbReference>
<feature type="compositionally biased region" description="Basic and acidic residues" evidence="1">
    <location>
        <begin position="157"/>
        <end position="169"/>
    </location>
</feature>
<keyword evidence="3" id="KW-1185">Reference proteome</keyword>
<feature type="compositionally biased region" description="Polar residues" evidence="1">
    <location>
        <begin position="29"/>
        <end position="38"/>
    </location>
</feature>
<name>A0ABR1H334_9HYPO</name>
<comment type="caution">
    <text evidence="2">The sequence shown here is derived from an EMBL/GenBank/DDBJ whole genome shotgun (WGS) entry which is preliminary data.</text>
</comment>
<dbReference type="Proteomes" id="UP001498421">
    <property type="component" value="Unassembled WGS sequence"/>
</dbReference>
<feature type="compositionally biased region" description="Pro residues" evidence="1">
    <location>
        <begin position="126"/>
        <end position="137"/>
    </location>
</feature>
<feature type="compositionally biased region" description="Basic and acidic residues" evidence="1">
    <location>
        <begin position="324"/>
        <end position="337"/>
    </location>
</feature>
<feature type="compositionally biased region" description="Low complexity" evidence="1">
    <location>
        <begin position="78"/>
        <end position="95"/>
    </location>
</feature>
<feature type="region of interest" description="Disordered" evidence="1">
    <location>
        <begin position="324"/>
        <end position="350"/>
    </location>
</feature>